<dbReference type="Proteomes" id="UP000229498">
    <property type="component" value="Unassembled WGS sequence"/>
</dbReference>
<keyword evidence="2" id="KW-1185">Reference proteome</keyword>
<dbReference type="OrthoDB" id="583118at2"/>
<protein>
    <submittedName>
        <fullName evidence="1">Enamine deaminase RidA</fullName>
    </submittedName>
</protein>
<dbReference type="Gene3D" id="3.30.1330.40">
    <property type="entry name" value="RutC-like"/>
    <property type="match status" value="1"/>
</dbReference>
<proteinExistence type="predicted"/>
<organism evidence="1 2">
    <name type="scientific">Minwuia thermotolerans</name>
    <dbReference type="NCBI Taxonomy" id="2056226"/>
    <lineage>
        <taxon>Bacteria</taxon>
        <taxon>Pseudomonadati</taxon>
        <taxon>Pseudomonadota</taxon>
        <taxon>Alphaproteobacteria</taxon>
        <taxon>Minwuiales</taxon>
        <taxon>Minwuiaceae</taxon>
        <taxon>Minwuia</taxon>
    </lineage>
</organism>
<dbReference type="InterPro" id="IPR006175">
    <property type="entry name" value="YjgF/YER057c/UK114"/>
</dbReference>
<evidence type="ECO:0000313" key="2">
    <source>
        <dbReference type="Proteomes" id="UP000229498"/>
    </source>
</evidence>
<dbReference type="AlphaFoldDB" id="A0A2M9G0X8"/>
<dbReference type="EMBL" id="PHIG01000033">
    <property type="protein sequence ID" value="PJK29372.1"/>
    <property type="molecule type" value="Genomic_DNA"/>
</dbReference>
<comment type="caution">
    <text evidence="1">The sequence shown here is derived from an EMBL/GenBank/DDBJ whole genome shotgun (WGS) entry which is preliminary data.</text>
</comment>
<reference evidence="1 2" key="1">
    <citation type="submission" date="2017-11" db="EMBL/GenBank/DDBJ databases">
        <title>Draft genome sequence of Rhizobiales bacterium SY3-13.</title>
        <authorList>
            <person name="Sun C."/>
        </authorList>
    </citation>
    <scope>NUCLEOTIDE SEQUENCE [LARGE SCALE GENOMIC DNA]</scope>
    <source>
        <strain evidence="1 2">SY3-13</strain>
    </source>
</reference>
<dbReference type="SUPFAM" id="SSF55298">
    <property type="entry name" value="YjgF-like"/>
    <property type="match status" value="1"/>
</dbReference>
<dbReference type="PANTHER" id="PTHR11803:SF39">
    <property type="entry name" value="2-IMINOBUTANOATE_2-IMINOPROPANOATE DEAMINASE"/>
    <property type="match status" value="1"/>
</dbReference>
<dbReference type="PANTHER" id="PTHR11803">
    <property type="entry name" value="2-IMINOBUTANOATE/2-IMINOPROPANOATE DEAMINASE RIDA"/>
    <property type="match status" value="1"/>
</dbReference>
<dbReference type="RefSeq" id="WP_109792085.1">
    <property type="nucleotide sequence ID" value="NZ_PHIG01000033.1"/>
</dbReference>
<dbReference type="Pfam" id="PF01042">
    <property type="entry name" value="Ribonuc_L-PSP"/>
    <property type="match status" value="1"/>
</dbReference>
<dbReference type="InterPro" id="IPR035959">
    <property type="entry name" value="RutC-like_sf"/>
</dbReference>
<dbReference type="GO" id="GO:0019239">
    <property type="term" value="F:deaminase activity"/>
    <property type="evidence" value="ECO:0007669"/>
    <property type="project" value="TreeGrafter"/>
</dbReference>
<evidence type="ECO:0000313" key="1">
    <source>
        <dbReference type="EMBL" id="PJK29372.1"/>
    </source>
</evidence>
<dbReference type="CDD" id="cd00448">
    <property type="entry name" value="YjgF_YER057c_UK114_family"/>
    <property type="match status" value="1"/>
</dbReference>
<name>A0A2M9G0X8_9PROT</name>
<accession>A0A2M9G0X8</accession>
<sequence>MSKEILTHPVIQEIVDKGRVPLSLATRGGGLIFVGGLPPLNLDTGKLVTGNIEEQTTASLNAIKTVLEANGSDMSKIMKTTVFAVNAGMFDRVNDAYREYFPSEPPARTFVTVGSWPWPFDIEIEAIALA</sequence>
<gene>
    <name evidence="1" type="ORF">CVT23_12280</name>
</gene>
<dbReference type="GO" id="GO:0005829">
    <property type="term" value="C:cytosol"/>
    <property type="evidence" value="ECO:0007669"/>
    <property type="project" value="TreeGrafter"/>
</dbReference>